<evidence type="ECO:0000256" key="1">
    <source>
        <dbReference type="SAM" id="MobiDB-lite"/>
    </source>
</evidence>
<dbReference type="InterPro" id="IPR041588">
    <property type="entry name" value="Integrase_H2C2"/>
</dbReference>
<evidence type="ECO:0000259" key="2">
    <source>
        <dbReference type="Pfam" id="PF17921"/>
    </source>
</evidence>
<dbReference type="RefSeq" id="XP_031781161.1">
    <property type="nucleotide sequence ID" value="XM_031925301.1"/>
</dbReference>
<dbReference type="GeneID" id="103316074"/>
<feature type="region of interest" description="Disordered" evidence="1">
    <location>
        <begin position="314"/>
        <end position="341"/>
    </location>
</feature>
<proteinExistence type="predicted"/>
<evidence type="ECO:0000313" key="4">
    <source>
        <dbReference type="Proteomes" id="UP000002358"/>
    </source>
</evidence>
<dbReference type="InterPro" id="IPR043502">
    <property type="entry name" value="DNA/RNA_pol_sf"/>
</dbReference>
<dbReference type="OrthoDB" id="7700894at2759"/>
<accession>A0A7M7Q5G9</accession>
<reference evidence="3" key="1">
    <citation type="submission" date="2021-01" db="UniProtKB">
        <authorList>
            <consortium name="EnsemblMetazoa"/>
        </authorList>
    </citation>
    <scope>IDENTIFICATION</scope>
</reference>
<dbReference type="KEGG" id="nvi:103316074"/>
<protein>
    <recommendedName>
        <fullName evidence="2">Integrase zinc-binding domain-containing protein</fullName>
    </recommendedName>
</protein>
<dbReference type="PANTHER" id="PTHR47331">
    <property type="entry name" value="PHD-TYPE DOMAIN-CONTAINING PROTEIN"/>
    <property type="match status" value="1"/>
</dbReference>
<keyword evidence="4" id="KW-1185">Reference proteome</keyword>
<name>A0A7M7Q5G9_NASVI</name>
<dbReference type="Pfam" id="PF17921">
    <property type="entry name" value="Integrase_H2C2"/>
    <property type="match status" value="1"/>
</dbReference>
<dbReference type="InterPro" id="IPR005312">
    <property type="entry name" value="DUF1759"/>
</dbReference>
<dbReference type="Proteomes" id="UP000002358">
    <property type="component" value="Unassembled WGS sequence"/>
</dbReference>
<dbReference type="Pfam" id="PF05380">
    <property type="entry name" value="Peptidase_A17"/>
    <property type="match status" value="1"/>
</dbReference>
<dbReference type="EnsemblMetazoa" id="XM_031925301">
    <property type="protein sequence ID" value="XP_031781161"/>
    <property type="gene ID" value="LOC103316074"/>
</dbReference>
<evidence type="ECO:0000313" key="3">
    <source>
        <dbReference type="EnsemblMetazoa" id="XP_031781161"/>
    </source>
</evidence>
<feature type="compositionally biased region" description="Basic and acidic residues" evidence="1">
    <location>
        <begin position="315"/>
        <end position="324"/>
    </location>
</feature>
<sequence>MAPIALKKLTALQTAREAEIESIRTRLLAKQRDSLNKSMVQARLDAVKQIWVETRKTHSEIVVRDDAETDAYIADQWFDRIQGVYESALDEILTLLALFDKPDADDSASMGESDSDPEVVKLPKISLPTFSGKDEDWASFSDLFTSLVHSRSGISDVTKLQYLKLCLTGVAAELIKDVMTTNANYASTWQTLKDRYSNPRLTINKLLTSFLEIPQMKKESAAEMRAFADEAKRIVRALTNLKLPVDHWDIWFVFLLSDRLDPESRKLWEAELSEKDQEYVPEADEPERDINSALPKFSDLLKFLERRAQALKMYPSERKAEKRPASTPTSGPQPRKVFHARSSRLSGNSNCALCNGTHPLSKCFKLKDKNPHERLATVKQLQRCFNCLGSHRANACNSSGRCSTCQGKHHTLLHLKFQGNSQAGHQNTDNSQAGGSGSKSVVSLHAAGVTFPKRRIVLATAKVQIIGPRGDRTLVRALLDQGSEASFVSESIVQLLGLRKEHTCVPLTGLGASAAGTARSRTQLVLKSRVDTSFQITTEALILPRLTSQLPVDSIEDLDLMQFAGLTLADPEFFLSNKVDVILGADVYGQLLRSGLRRFPSSQLVAQDTAFGWIMSGVLPAKDSRRAESHTSTPLQVLHCASMQELDQLLQRFWAFDELPSSFSKLKPEDEACEKLFKETHTRDSQGRYEVRLPLKSQLPSVAGETRQMALGSLQSLHRRFARDPKVAHTYREFLKEYEDLGHMVRVPESEIRREGAWYLPHHPVVLYLLLKMKIRVVFDASRRTRDADIVKMFRQIKVQREYQDFQRIVWAPTADSPPVDYRLTTVTYGTTYVDDTFAGSDELSTAVQKRVELTKLLGSAGIYLDKWAVNHPELLPPQTGQGPAKEIDMDESVKTLGVHWNPAQDKFGFSVSDITELSKASTKRSILSNIARLFDPLGWLSPVTVTAKVLMQDLWIQKCDWDTPLPEDFRERWYAYCKSLSELPSLSIDRWLGVTSTRSYQLHGFSDASSRAYAAAVYLRVDKGDGTFSVSLLAAKTKVSPVKTVSIPNLELCGAALLVKLLCHVRKLDFLSATPVFAWSDSQIVLTWLRKHPCHWKTFVANRVSYIQTELPSATWAHVPTKENPADLATRGSGPAELAGTTLWWQGPSWLSQAPNEWPQPAETRRALHTKKVPSEPELLTRFSSLSRLIRVVAFARRPILNHRRQKEAQEPLPEFLTLSELAEARSIVIRLSQASSFAVEIEALKAGGRLPKGNRLSKLNPFIGKDNILRVGGRLSHSSLSFDRKHPPILSQDSALSRLFVYSAHRLCLHGGPTLTSSVLMQQVWIVGRKQLVKSMIHKCVTCQRVKPQSAQQLMGDLPADRVHASRPFLISGLDYAGPIQKNHEESKRNNKAMEAIALGKGLYLKPYKNFHDVFMRNNLLSDDPLHNESAVVNLDDFQNRGTHWVCYCKRGPEVIYFDSFGDLKPPNDLMFWETIKEVLTDKWNHYLPISHGR</sequence>
<dbReference type="Pfam" id="PF03564">
    <property type="entry name" value="DUF1759"/>
    <property type="match status" value="1"/>
</dbReference>
<dbReference type="GO" id="GO:0071897">
    <property type="term" value="P:DNA biosynthetic process"/>
    <property type="evidence" value="ECO:0007669"/>
    <property type="project" value="UniProtKB-ARBA"/>
</dbReference>
<dbReference type="SUPFAM" id="SSF56672">
    <property type="entry name" value="DNA/RNA polymerases"/>
    <property type="match status" value="1"/>
</dbReference>
<feature type="domain" description="Integrase zinc-binding" evidence="2">
    <location>
        <begin position="1296"/>
        <end position="1351"/>
    </location>
</feature>
<dbReference type="InterPro" id="IPR008042">
    <property type="entry name" value="Retrotrans_Pao"/>
</dbReference>
<organism evidence="3 4">
    <name type="scientific">Nasonia vitripennis</name>
    <name type="common">Parasitic wasp</name>
    <dbReference type="NCBI Taxonomy" id="7425"/>
    <lineage>
        <taxon>Eukaryota</taxon>
        <taxon>Metazoa</taxon>
        <taxon>Ecdysozoa</taxon>
        <taxon>Arthropoda</taxon>
        <taxon>Hexapoda</taxon>
        <taxon>Insecta</taxon>
        <taxon>Pterygota</taxon>
        <taxon>Neoptera</taxon>
        <taxon>Endopterygota</taxon>
        <taxon>Hymenoptera</taxon>
        <taxon>Apocrita</taxon>
        <taxon>Proctotrupomorpha</taxon>
        <taxon>Chalcidoidea</taxon>
        <taxon>Pteromalidae</taxon>
        <taxon>Pteromalinae</taxon>
        <taxon>Nasonia</taxon>
    </lineage>
</organism>
<dbReference type="InParanoid" id="A0A7M7Q5G9"/>